<proteinExistence type="predicted"/>
<comment type="caution">
    <text evidence="3">The sequence shown here is derived from an EMBL/GenBank/DDBJ whole genome shotgun (WGS) entry which is preliminary data.</text>
</comment>
<evidence type="ECO:0000313" key="3">
    <source>
        <dbReference type="EMBL" id="KAJ8365545.1"/>
    </source>
</evidence>
<reference evidence="3" key="1">
    <citation type="journal article" date="2023" name="Science">
        <title>Genome structures resolve the early diversification of teleost fishes.</title>
        <authorList>
            <person name="Parey E."/>
            <person name="Louis A."/>
            <person name="Montfort J."/>
            <person name="Bouchez O."/>
            <person name="Roques C."/>
            <person name="Iampietro C."/>
            <person name="Lluch J."/>
            <person name="Castinel A."/>
            <person name="Donnadieu C."/>
            <person name="Desvignes T."/>
            <person name="Floi Bucao C."/>
            <person name="Jouanno E."/>
            <person name="Wen M."/>
            <person name="Mejri S."/>
            <person name="Dirks R."/>
            <person name="Jansen H."/>
            <person name="Henkel C."/>
            <person name="Chen W.J."/>
            <person name="Zahm M."/>
            <person name="Cabau C."/>
            <person name="Klopp C."/>
            <person name="Thompson A.W."/>
            <person name="Robinson-Rechavi M."/>
            <person name="Braasch I."/>
            <person name="Lecointre G."/>
            <person name="Bobe J."/>
            <person name="Postlethwait J.H."/>
            <person name="Berthelot C."/>
            <person name="Roest Crollius H."/>
            <person name="Guiguen Y."/>
        </authorList>
    </citation>
    <scope>NUCLEOTIDE SEQUENCE</scope>
    <source>
        <strain evidence="3">WJC10195</strain>
    </source>
</reference>
<dbReference type="Gene3D" id="1.10.10.60">
    <property type="entry name" value="Homeodomain-like"/>
    <property type="match status" value="1"/>
</dbReference>
<dbReference type="GO" id="GO:0030154">
    <property type="term" value="P:cell differentiation"/>
    <property type="evidence" value="ECO:0007669"/>
    <property type="project" value="TreeGrafter"/>
</dbReference>
<feature type="region of interest" description="Disordered" evidence="2">
    <location>
        <begin position="1"/>
        <end position="124"/>
    </location>
</feature>
<dbReference type="OrthoDB" id="6159439at2759"/>
<evidence type="ECO:0008006" key="5">
    <source>
        <dbReference type="Google" id="ProtNLM"/>
    </source>
</evidence>
<dbReference type="InterPro" id="IPR009057">
    <property type="entry name" value="Homeodomain-like_sf"/>
</dbReference>
<evidence type="ECO:0000256" key="2">
    <source>
        <dbReference type="SAM" id="MobiDB-lite"/>
    </source>
</evidence>
<dbReference type="EMBL" id="JAINUF010000004">
    <property type="protein sequence ID" value="KAJ8365545.1"/>
    <property type="molecule type" value="Genomic_DNA"/>
</dbReference>
<protein>
    <recommendedName>
        <fullName evidence="5">Homeobox domain-containing protein</fullName>
    </recommendedName>
</protein>
<keyword evidence="4" id="KW-1185">Reference proteome</keyword>
<dbReference type="GO" id="GO:0000978">
    <property type="term" value="F:RNA polymerase II cis-regulatory region sequence-specific DNA binding"/>
    <property type="evidence" value="ECO:0007669"/>
    <property type="project" value="TreeGrafter"/>
</dbReference>
<feature type="compositionally biased region" description="Polar residues" evidence="2">
    <location>
        <begin position="74"/>
        <end position="83"/>
    </location>
</feature>
<evidence type="ECO:0000313" key="4">
    <source>
        <dbReference type="Proteomes" id="UP001152622"/>
    </source>
</evidence>
<dbReference type="SUPFAM" id="SSF46689">
    <property type="entry name" value="Homeodomain-like"/>
    <property type="match status" value="1"/>
</dbReference>
<evidence type="ECO:0000256" key="1">
    <source>
        <dbReference type="ARBA" id="ARBA00004123"/>
    </source>
</evidence>
<dbReference type="GO" id="GO:0005634">
    <property type="term" value="C:nucleus"/>
    <property type="evidence" value="ECO:0007669"/>
    <property type="project" value="UniProtKB-SubCell"/>
</dbReference>
<dbReference type="Proteomes" id="UP001152622">
    <property type="component" value="Chromosome 4"/>
</dbReference>
<feature type="compositionally biased region" description="Basic and acidic residues" evidence="2">
    <location>
        <begin position="106"/>
        <end position="120"/>
    </location>
</feature>
<dbReference type="AlphaFoldDB" id="A0A9Q1FSR2"/>
<dbReference type="PANTHER" id="PTHR24340">
    <property type="entry name" value="HOMEOBOX PROTEIN NKX"/>
    <property type="match status" value="1"/>
</dbReference>
<gene>
    <name evidence="3" type="ORF">SKAU_G00143760</name>
</gene>
<dbReference type="CDD" id="cd00086">
    <property type="entry name" value="homeodomain"/>
    <property type="match status" value="1"/>
</dbReference>
<name>A0A9Q1FSR2_SYNKA</name>
<dbReference type="InterPro" id="IPR050394">
    <property type="entry name" value="Homeobox_NK-like"/>
</dbReference>
<dbReference type="GO" id="GO:0000981">
    <property type="term" value="F:DNA-binding transcription factor activity, RNA polymerase II-specific"/>
    <property type="evidence" value="ECO:0007669"/>
    <property type="project" value="TreeGrafter"/>
</dbReference>
<dbReference type="InterPro" id="IPR001356">
    <property type="entry name" value="HD"/>
</dbReference>
<feature type="compositionally biased region" description="Low complexity" evidence="2">
    <location>
        <begin position="18"/>
        <end position="35"/>
    </location>
</feature>
<sequence>MDSLSGVTDTKKERFLPSSDAVGGSLAAGASVSEGPFGKPTLRDKDLDGERRCDHLKDADMDQVDGTETVGLSVPTQKQLGSSHNEKGKEQDTSSDTNTIESGDQESTRLKIRSRSDHGCPKSRRARTAFTYEQLVALENKFRVTRYLSV</sequence>
<feature type="compositionally biased region" description="Basic and acidic residues" evidence="2">
    <location>
        <begin position="41"/>
        <end position="60"/>
    </location>
</feature>
<dbReference type="PANTHER" id="PTHR24340:SF17">
    <property type="entry name" value="NK1 TRANSCRIPTION FACTOR-RELATED PROTEIN 2"/>
    <property type="match status" value="1"/>
</dbReference>
<organism evidence="3 4">
    <name type="scientific">Synaphobranchus kaupii</name>
    <name type="common">Kaup's arrowtooth eel</name>
    <dbReference type="NCBI Taxonomy" id="118154"/>
    <lineage>
        <taxon>Eukaryota</taxon>
        <taxon>Metazoa</taxon>
        <taxon>Chordata</taxon>
        <taxon>Craniata</taxon>
        <taxon>Vertebrata</taxon>
        <taxon>Euteleostomi</taxon>
        <taxon>Actinopterygii</taxon>
        <taxon>Neopterygii</taxon>
        <taxon>Teleostei</taxon>
        <taxon>Anguilliformes</taxon>
        <taxon>Synaphobranchidae</taxon>
        <taxon>Synaphobranchus</taxon>
    </lineage>
</organism>
<accession>A0A9Q1FSR2</accession>
<comment type="subcellular location">
    <subcellularLocation>
        <location evidence="1">Nucleus</location>
    </subcellularLocation>
</comment>